<name>A0ABV9I239_9FLAO</name>
<feature type="transmembrane region" description="Helical" evidence="7">
    <location>
        <begin position="9"/>
        <end position="27"/>
    </location>
</feature>
<keyword evidence="6" id="KW-0902">Two-component regulatory system</keyword>
<dbReference type="SUPFAM" id="SSF47384">
    <property type="entry name" value="Homodimeric domain of signal transducing histidine kinase"/>
    <property type="match status" value="1"/>
</dbReference>
<dbReference type="EMBL" id="JBHSFV010000013">
    <property type="protein sequence ID" value="MFC4635898.1"/>
    <property type="molecule type" value="Genomic_DNA"/>
</dbReference>
<dbReference type="InterPro" id="IPR005467">
    <property type="entry name" value="His_kinase_dom"/>
</dbReference>
<evidence type="ECO:0000256" key="1">
    <source>
        <dbReference type="ARBA" id="ARBA00000085"/>
    </source>
</evidence>
<dbReference type="GO" id="GO:0016301">
    <property type="term" value="F:kinase activity"/>
    <property type="evidence" value="ECO:0007669"/>
    <property type="project" value="UniProtKB-KW"/>
</dbReference>
<dbReference type="RefSeq" id="WP_379981572.1">
    <property type="nucleotide sequence ID" value="NZ_JBHSFV010000013.1"/>
</dbReference>
<dbReference type="InterPro" id="IPR003661">
    <property type="entry name" value="HisK_dim/P_dom"/>
</dbReference>
<dbReference type="PRINTS" id="PR00344">
    <property type="entry name" value="BCTRLSENSOR"/>
</dbReference>
<proteinExistence type="predicted"/>
<evidence type="ECO:0000313" key="10">
    <source>
        <dbReference type="Proteomes" id="UP001596043"/>
    </source>
</evidence>
<keyword evidence="7" id="KW-1133">Transmembrane helix</keyword>
<evidence type="ECO:0000313" key="9">
    <source>
        <dbReference type="EMBL" id="MFC4635898.1"/>
    </source>
</evidence>
<keyword evidence="5 9" id="KW-0418">Kinase</keyword>
<reference evidence="10" key="1">
    <citation type="journal article" date="2019" name="Int. J. Syst. Evol. Microbiol.">
        <title>The Global Catalogue of Microorganisms (GCM) 10K type strain sequencing project: providing services to taxonomists for standard genome sequencing and annotation.</title>
        <authorList>
            <consortium name="The Broad Institute Genomics Platform"/>
            <consortium name="The Broad Institute Genome Sequencing Center for Infectious Disease"/>
            <person name="Wu L."/>
            <person name="Ma J."/>
        </authorList>
    </citation>
    <scope>NUCLEOTIDE SEQUENCE [LARGE SCALE GENOMIC DNA]</scope>
    <source>
        <strain evidence="10">YJ-61-S</strain>
    </source>
</reference>
<dbReference type="PANTHER" id="PTHR45453:SF1">
    <property type="entry name" value="PHOSPHATE REGULON SENSOR PROTEIN PHOR"/>
    <property type="match status" value="1"/>
</dbReference>
<dbReference type="PROSITE" id="PS50109">
    <property type="entry name" value="HIS_KIN"/>
    <property type="match status" value="1"/>
</dbReference>
<keyword evidence="7" id="KW-0812">Transmembrane</keyword>
<dbReference type="InterPro" id="IPR036097">
    <property type="entry name" value="HisK_dim/P_sf"/>
</dbReference>
<dbReference type="SUPFAM" id="SSF55874">
    <property type="entry name" value="ATPase domain of HSP90 chaperone/DNA topoisomerase II/histidine kinase"/>
    <property type="match status" value="1"/>
</dbReference>
<evidence type="ECO:0000259" key="8">
    <source>
        <dbReference type="PROSITE" id="PS50109"/>
    </source>
</evidence>
<dbReference type="Pfam" id="PF00512">
    <property type="entry name" value="HisKA"/>
    <property type="match status" value="1"/>
</dbReference>
<dbReference type="PANTHER" id="PTHR45453">
    <property type="entry name" value="PHOSPHATE REGULON SENSOR PROTEIN PHOR"/>
    <property type="match status" value="1"/>
</dbReference>
<dbReference type="Gene3D" id="3.30.565.10">
    <property type="entry name" value="Histidine kinase-like ATPase, C-terminal domain"/>
    <property type="match status" value="1"/>
</dbReference>
<accession>A0ABV9I239</accession>
<dbReference type="InterPro" id="IPR036890">
    <property type="entry name" value="HATPase_C_sf"/>
</dbReference>
<keyword evidence="3" id="KW-0597">Phosphoprotein</keyword>
<evidence type="ECO:0000256" key="2">
    <source>
        <dbReference type="ARBA" id="ARBA00012438"/>
    </source>
</evidence>
<comment type="caution">
    <text evidence="9">The sequence shown here is derived from an EMBL/GenBank/DDBJ whole genome shotgun (WGS) entry which is preliminary data.</text>
</comment>
<dbReference type="Gene3D" id="1.10.287.130">
    <property type="match status" value="1"/>
</dbReference>
<evidence type="ECO:0000256" key="6">
    <source>
        <dbReference type="ARBA" id="ARBA00023012"/>
    </source>
</evidence>
<protein>
    <recommendedName>
        <fullName evidence="2">histidine kinase</fullName>
        <ecNumber evidence="2">2.7.13.3</ecNumber>
    </recommendedName>
</protein>
<dbReference type="SMART" id="SM00387">
    <property type="entry name" value="HATPase_c"/>
    <property type="match status" value="1"/>
</dbReference>
<sequence length="535" mass="60432">MQERNYKTILYFISAVILITLAIQVYWNYKNYQVGKQQLVNDVQTSLDNAVSNYYEQKAAQNTLGFFSKGTDPKDFLKSDPFKNFSERTSKGLRKNLSSIVITDSVLSDDYLTIEGATSEEIDSIIQHSTKPLTSFQRSRYEKDSLNPKSSLTIRSIDGQNIDTILRRLNNHKHQDTIYRLGKIALGDSLRTNALQNLTTKIVLSFSDDTVDIPTIDSLFLHELSRKNIRSTYNISYQDTSTTHQVTPLIDDLVVTSTSLLLPEKYTLKAGVENMAGIVLKRNLLGILLSLLLLGAVIGSLLYLLHIIQQQKQLAEIKNDFISNMTHEFKTPIATIGVAMESIQHFNASNDLEKTKKYVEMSSQQVTKLNTMVEKLLETATINSEALALNKQETNMVLLLETIHQKYVATHLEKKITFESQEDNIWTSVDAFHIENALDNIVDNAIKYGGDTIKITIQKLKLGVEIIISDSGNTLTKTQVSQIFEKFYRVPKGNTHDVKGFGIGLYYTKVIIEKHEGSIVVTTNPTQFKILLPYV</sequence>
<dbReference type="InterPro" id="IPR004358">
    <property type="entry name" value="Sig_transdc_His_kin-like_C"/>
</dbReference>
<keyword evidence="4" id="KW-0808">Transferase</keyword>
<evidence type="ECO:0000256" key="5">
    <source>
        <dbReference type="ARBA" id="ARBA00022777"/>
    </source>
</evidence>
<dbReference type="CDD" id="cd00082">
    <property type="entry name" value="HisKA"/>
    <property type="match status" value="1"/>
</dbReference>
<gene>
    <name evidence="9" type="ORF">ACFO3O_18450</name>
</gene>
<keyword evidence="7" id="KW-0472">Membrane</keyword>
<evidence type="ECO:0000256" key="7">
    <source>
        <dbReference type="SAM" id="Phobius"/>
    </source>
</evidence>
<dbReference type="SMART" id="SM00388">
    <property type="entry name" value="HisKA"/>
    <property type="match status" value="1"/>
</dbReference>
<dbReference type="EC" id="2.7.13.3" evidence="2"/>
<dbReference type="InterPro" id="IPR003594">
    <property type="entry name" value="HATPase_dom"/>
</dbReference>
<feature type="domain" description="Histidine kinase" evidence="8">
    <location>
        <begin position="324"/>
        <end position="535"/>
    </location>
</feature>
<dbReference type="Pfam" id="PF02518">
    <property type="entry name" value="HATPase_c"/>
    <property type="match status" value="1"/>
</dbReference>
<evidence type="ECO:0000256" key="4">
    <source>
        <dbReference type="ARBA" id="ARBA00022679"/>
    </source>
</evidence>
<feature type="transmembrane region" description="Helical" evidence="7">
    <location>
        <begin position="284"/>
        <end position="305"/>
    </location>
</feature>
<keyword evidence="10" id="KW-1185">Reference proteome</keyword>
<comment type="catalytic activity">
    <reaction evidence="1">
        <text>ATP + protein L-histidine = ADP + protein N-phospho-L-histidine.</text>
        <dbReference type="EC" id="2.7.13.3"/>
    </reaction>
</comment>
<dbReference type="InterPro" id="IPR050351">
    <property type="entry name" value="BphY/WalK/GraS-like"/>
</dbReference>
<dbReference type="Proteomes" id="UP001596043">
    <property type="component" value="Unassembled WGS sequence"/>
</dbReference>
<dbReference type="CDD" id="cd00075">
    <property type="entry name" value="HATPase"/>
    <property type="match status" value="1"/>
</dbReference>
<organism evidence="9 10">
    <name type="scientific">Dokdonia ponticola</name>
    <dbReference type="NCBI Taxonomy" id="2041041"/>
    <lineage>
        <taxon>Bacteria</taxon>
        <taxon>Pseudomonadati</taxon>
        <taxon>Bacteroidota</taxon>
        <taxon>Flavobacteriia</taxon>
        <taxon>Flavobacteriales</taxon>
        <taxon>Flavobacteriaceae</taxon>
        <taxon>Dokdonia</taxon>
    </lineage>
</organism>
<evidence type="ECO:0000256" key="3">
    <source>
        <dbReference type="ARBA" id="ARBA00022553"/>
    </source>
</evidence>